<feature type="region of interest" description="Disordered" evidence="7">
    <location>
        <begin position="203"/>
        <end position="242"/>
    </location>
</feature>
<evidence type="ECO:0000259" key="8">
    <source>
        <dbReference type="PROSITE" id="PS50217"/>
    </source>
</evidence>
<proteinExistence type="inferred from homology"/>
<reference evidence="9" key="1">
    <citation type="submission" date="2022-07" db="EMBL/GenBank/DDBJ databases">
        <title>Genome Sequence of Physisporinus lineatus.</title>
        <authorList>
            <person name="Buettner E."/>
        </authorList>
    </citation>
    <scope>NUCLEOTIDE SEQUENCE</scope>
    <source>
        <strain evidence="9">VT162</strain>
    </source>
</reference>
<evidence type="ECO:0000256" key="5">
    <source>
        <dbReference type="ARBA" id="ARBA00023163"/>
    </source>
</evidence>
<dbReference type="Proteomes" id="UP001212997">
    <property type="component" value="Unassembled WGS sequence"/>
</dbReference>
<keyword evidence="5" id="KW-0804">Transcription</keyword>
<keyword evidence="4" id="KW-0238">DNA-binding</keyword>
<evidence type="ECO:0000256" key="6">
    <source>
        <dbReference type="ARBA" id="ARBA00023242"/>
    </source>
</evidence>
<dbReference type="EMBL" id="JANAWD010000460">
    <property type="protein sequence ID" value="KAJ3479128.1"/>
    <property type="molecule type" value="Genomic_DNA"/>
</dbReference>
<dbReference type="AlphaFoldDB" id="A0AAD5YD30"/>
<protein>
    <recommendedName>
        <fullName evidence="8">BZIP domain-containing protein</fullName>
    </recommendedName>
</protein>
<dbReference type="GO" id="GO:0003700">
    <property type="term" value="F:DNA-binding transcription factor activity"/>
    <property type="evidence" value="ECO:0007669"/>
    <property type="project" value="InterPro"/>
</dbReference>
<dbReference type="InterPro" id="IPR046347">
    <property type="entry name" value="bZIP_sf"/>
</dbReference>
<dbReference type="CDD" id="cd14812">
    <property type="entry name" value="bZIP_u3"/>
    <property type="match status" value="1"/>
</dbReference>
<name>A0AAD5YD30_9APHY</name>
<evidence type="ECO:0000256" key="2">
    <source>
        <dbReference type="ARBA" id="ARBA00007163"/>
    </source>
</evidence>
<sequence>MHVPSLSMSNIVSNDNALSPVSDWDSNSHFSHSGVDALSAINFSNFSLPSPPLSMGSRMHSPMPTSKMLKSRLSPDASDSEHQLCVPTHQVFDVPPLPTDSAEEVEESILPQRDDCSRSSSPASVVPAKRPSSTATAPSKKARSGERITTKDFVPPDVTGLSKREARLVKNRAAAFLSRQRKREEFENMEVRVAELEQENARLQAITQGNNEGDHNEDLLSEVEQLRLQPPFDRTTGQDGDL</sequence>
<gene>
    <name evidence="9" type="ORF">NLI96_g9278</name>
</gene>
<dbReference type="GO" id="GO:0005634">
    <property type="term" value="C:nucleus"/>
    <property type="evidence" value="ECO:0007669"/>
    <property type="project" value="UniProtKB-SubCell"/>
</dbReference>
<evidence type="ECO:0000256" key="4">
    <source>
        <dbReference type="ARBA" id="ARBA00023125"/>
    </source>
</evidence>
<dbReference type="InterPro" id="IPR004827">
    <property type="entry name" value="bZIP"/>
</dbReference>
<keyword evidence="10" id="KW-1185">Reference proteome</keyword>
<comment type="caution">
    <text evidence="9">The sequence shown here is derived from an EMBL/GenBank/DDBJ whole genome shotgun (WGS) entry which is preliminary data.</text>
</comment>
<evidence type="ECO:0000256" key="1">
    <source>
        <dbReference type="ARBA" id="ARBA00004123"/>
    </source>
</evidence>
<dbReference type="Pfam" id="PF00170">
    <property type="entry name" value="bZIP_1"/>
    <property type="match status" value="1"/>
</dbReference>
<feature type="region of interest" description="Disordered" evidence="7">
    <location>
        <begin position="92"/>
        <end position="158"/>
    </location>
</feature>
<organism evidence="9 10">
    <name type="scientific">Meripilus lineatus</name>
    <dbReference type="NCBI Taxonomy" id="2056292"/>
    <lineage>
        <taxon>Eukaryota</taxon>
        <taxon>Fungi</taxon>
        <taxon>Dikarya</taxon>
        <taxon>Basidiomycota</taxon>
        <taxon>Agaricomycotina</taxon>
        <taxon>Agaricomycetes</taxon>
        <taxon>Polyporales</taxon>
        <taxon>Meripilaceae</taxon>
        <taxon>Meripilus</taxon>
    </lineage>
</organism>
<accession>A0AAD5YD30</accession>
<dbReference type="SMART" id="SM00338">
    <property type="entry name" value="BRLZ"/>
    <property type="match status" value="1"/>
</dbReference>
<evidence type="ECO:0000256" key="7">
    <source>
        <dbReference type="SAM" id="MobiDB-lite"/>
    </source>
</evidence>
<evidence type="ECO:0000313" key="9">
    <source>
        <dbReference type="EMBL" id="KAJ3479128.1"/>
    </source>
</evidence>
<evidence type="ECO:0000313" key="10">
    <source>
        <dbReference type="Proteomes" id="UP001212997"/>
    </source>
</evidence>
<feature type="compositionally biased region" description="Low complexity" evidence="7">
    <location>
        <begin position="118"/>
        <end position="133"/>
    </location>
</feature>
<keyword evidence="3" id="KW-0805">Transcription regulation</keyword>
<dbReference type="SUPFAM" id="SSF57959">
    <property type="entry name" value="Leucine zipper domain"/>
    <property type="match status" value="1"/>
</dbReference>
<dbReference type="PANTHER" id="PTHR47416:SF8">
    <property type="entry name" value="BASIC-LEUCINE ZIPPER TRANSCRIPTION FACTOR E-RELATED"/>
    <property type="match status" value="1"/>
</dbReference>
<dbReference type="PROSITE" id="PS50217">
    <property type="entry name" value="BZIP"/>
    <property type="match status" value="1"/>
</dbReference>
<keyword evidence="6" id="KW-0539">Nucleus</keyword>
<dbReference type="GO" id="GO:0003677">
    <property type="term" value="F:DNA binding"/>
    <property type="evidence" value="ECO:0007669"/>
    <property type="project" value="UniProtKB-KW"/>
</dbReference>
<feature type="region of interest" description="Disordered" evidence="7">
    <location>
        <begin position="54"/>
        <end position="80"/>
    </location>
</feature>
<feature type="domain" description="BZIP" evidence="8">
    <location>
        <begin position="161"/>
        <end position="204"/>
    </location>
</feature>
<dbReference type="Gene3D" id="1.20.5.170">
    <property type="match status" value="1"/>
</dbReference>
<comment type="subcellular location">
    <subcellularLocation>
        <location evidence="1">Nucleus</location>
    </subcellularLocation>
</comment>
<evidence type="ECO:0000256" key="3">
    <source>
        <dbReference type="ARBA" id="ARBA00023015"/>
    </source>
</evidence>
<dbReference type="PANTHER" id="PTHR47416">
    <property type="entry name" value="BASIC-LEUCINE ZIPPER TRANSCRIPTION FACTOR F-RELATED"/>
    <property type="match status" value="1"/>
</dbReference>
<comment type="similarity">
    <text evidence="2">Belongs to the bZIP family.</text>
</comment>